<evidence type="ECO:0000256" key="1">
    <source>
        <dbReference type="ARBA" id="ARBA00004606"/>
    </source>
</evidence>
<accession>A0A1E4SUA7</accession>
<keyword evidence="3" id="KW-0328">Glycosyltransferase</keyword>
<keyword evidence="4 7" id="KW-0808">Transferase</keyword>
<evidence type="ECO:0000313" key="7">
    <source>
        <dbReference type="EMBL" id="ODV83012.1"/>
    </source>
</evidence>
<evidence type="ECO:0000313" key="8">
    <source>
        <dbReference type="Proteomes" id="UP000094801"/>
    </source>
</evidence>
<keyword evidence="6" id="KW-0472">Membrane</keyword>
<dbReference type="Pfam" id="PF01793">
    <property type="entry name" value="Glyco_transf_15"/>
    <property type="match status" value="1"/>
</dbReference>
<dbReference type="PANTHER" id="PTHR31121:SF6">
    <property type="entry name" value="ALPHA-1,2 MANNOSYLTRANSFERASE KTR1"/>
    <property type="match status" value="1"/>
</dbReference>
<dbReference type="GO" id="GO:0006493">
    <property type="term" value="P:protein O-linked glycosylation"/>
    <property type="evidence" value="ECO:0007669"/>
    <property type="project" value="TreeGrafter"/>
</dbReference>
<keyword evidence="5" id="KW-0735">Signal-anchor</keyword>
<reference evidence="8" key="1">
    <citation type="submission" date="2016-04" db="EMBL/GenBank/DDBJ databases">
        <title>Comparative genomics of biotechnologically important yeasts.</title>
        <authorList>
            <consortium name="DOE Joint Genome Institute"/>
            <person name="Riley R."/>
            <person name="Haridas S."/>
            <person name="Wolfe K.H."/>
            <person name="Lopes M.R."/>
            <person name="Hittinger C.T."/>
            <person name="Goker M."/>
            <person name="Salamov A."/>
            <person name="Wisecaver J."/>
            <person name="Long T.M."/>
            <person name="Aerts A.L."/>
            <person name="Barry K."/>
            <person name="Choi C."/>
            <person name="Clum A."/>
            <person name="Coughlan A.Y."/>
            <person name="Deshpande S."/>
            <person name="Douglass A.P."/>
            <person name="Hanson S.J."/>
            <person name="Klenk H.-P."/>
            <person name="Labutti K."/>
            <person name="Lapidus A."/>
            <person name="Lindquist E."/>
            <person name="Lipzen A."/>
            <person name="Meier-Kolthoff J.P."/>
            <person name="Ohm R.A."/>
            <person name="Otillar R.P."/>
            <person name="Pangilinan J."/>
            <person name="Peng Y."/>
            <person name="Rokas A."/>
            <person name="Rosa C.A."/>
            <person name="Scheuner C."/>
            <person name="Sibirny A.A."/>
            <person name="Slot J.C."/>
            <person name="Stielow J.B."/>
            <person name="Sun H."/>
            <person name="Kurtzman C.P."/>
            <person name="Blackwell M."/>
            <person name="Grigoriev I.V."/>
            <person name="Jeffries T.W."/>
        </authorList>
    </citation>
    <scope>NUCLEOTIDE SEQUENCE [LARGE SCALE GENOMIC DNA]</scope>
    <source>
        <strain evidence="8">NRRL YB-2248</strain>
    </source>
</reference>
<dbReference type="Proteomes" id="UP000094801">
    <property type="component" value="Unassembled WGS sequence"/>
</dbReference>
<proteinExistence type="inferred from homology"/>
<protein>
    <submittedName>
        <fullName evidence="7">Glycosyltransferase family 15 protein</fullName>
    </submittedName>
</protein>
<dbReference type="Gene3D" id="3.90.550.10">
    <property type="entry name" value="Spore Coat Polysaccharide Biosynthesis Protein SpsA, Chain A"/>
    <property type="match status" value="1"/>
</dbReference>
<feature type="transmembrane region" description="Helical" evidence="6">
    <location>
        <begin position="20"/>
        <end position="41"/>
    </location>
</feature>
<keyword evidence="8" id="KW-1185">Reference proteome</keyword>
<dbReference type="GO" id="GO:0005794">
    <property type="term" value="C:Golgi apparatus"/>
    <property type="evidence" value="ECO:0007669"/>
    <property type="project" value="TreeGrafter"/>
</dbReference>
<dbReference type="Pfam" id="PF10510">
    <property type="entry name" value="PIG-S"/>
    <property type="match status" value="1"/>
</dbReference>
<evidence type="ECO:0000256" key="5">
    <source>
        <dbReference type="ARBA" id="ARBA00022968"/>
    </source>
</evidence>
<keyword evidence="6" id="KW-0812">Transmembrane</keyword>
<dbReference type="InterPro" id="IPR029044">
    <property type="entry name" value="Nucleotide-diphossugar_trans"/>
</dbReference>
<comment type="subcellular location">
    <subcellularLocation>
        <location evidence="1">Membrane</location>
        <topology evidence="1">Single-pass type II membrane protein</topology>
    </subcellularLocation>
</comment>
<comment type="similarity">
    <text evidence="2">Belongs to the glycosyltransferase 15 family.</text>
</comment>
<dbReference type="GO" id="GO:0016255">
    <property type="term" value="P:attachment of GPI anchor to protein"/>
    <property type="evidence" value="ECO:0007669"/>
    <property type="project" value="InterPro"/>
</dbReference>
<dbReference type="InterPro" id="IPR002685">
    <property type="entry name" value="Glyco_trans_15"/>
</dbReference>
<gene>
    <name evidence="7" type="ORF">CANARDRAFT_226649</name>
</gene>
<evidence type="ECO:0000256" key="2">
    <source>
        <dbReference type="ARBA" id="ARBA00007677"/>
    </source>
</evidence>
<organism evidence="7 8">
    <name type="scientific">[Candida] arabinofermentans NRRL YB-2248</name>
    <dbReference type="NCBI Taxonomy" id="983967"/>
    <lineage>
        <taxon>Eukaryota</taxon>
        <taxon>Fungi</taxon>
        <taxon>Dikarya</taxon>
        <taxon>Ascomycota</taxon>
        <taxon>Saccharomycotina</taxon>
        <taxon>Pichiomycetes</taxon>
        <taxon>Pichiales</taxon>
        <taxon>Pichiaceae</taxon>
        <taxon>Ogataea</taxon>
        <taxon>Ogataea/Candida clade</taxon>
    </lineage>
</organism>
<dbReference type="STRING" id="983967.A0A1E4SUA7"/>
<dbReference type="SUPFAM" id="SSF53448">
    <property type="entry name" value="Nucleotide-diphospho-sugar transferases"/>
    <property type="match status" value="1"/>
</dbReference>
<evidence type="ECO:0000256" key="3">
    <source>
        <dbReference type="ARBA" id="ARBA00022676"/>
    </source>
</evidence>
<dbReference type="UniPathway" id="UPA00196"/>
<dbReference type="GO" id="GO:0006506">
    <property type="term" value="P:GPI anchor biosynthetic process"/>
    <property type="evidence" value="ECO:0007669"/>
    <property type="project" value="UniProtKB-UniPathway"/>
</dbReference>
<dbReference type="InterPro" id="IPR019540">
    <property type="entry name" value="PtdIno-glycan_biosynth_class_S"/>
</dbReference>
<dbReference type="GO" id="GO:0000032">
    <property type="term" value="P:cell wall mannoprotein biosynthetic process"/>
    <property type="evidence" value="ECO:0007669"/>
    <property type="project" value="TreeGrafter"/>
</dbReference>
<evidence type="ECO:0000256" key="6">
    <source>
        <dbReference type="SAM" id="Phobius"/>
    </source>
</evidence>
<dbReference type="EMBL" id="KV453869">
    <property type="protein sequence ID" value="ODV83012.1"/>
    <property type="molecule type" value="Genomic_DNA"/>
</dbReference>
<dbReference type="FunFam" id="3.90.550.10:FF:000051">
    <property type="entry name" value="Alpha-1,2-mannosyltransferase (Ktr4)"/>
    <property type="match status" value="1"/>
</dbReference>
<dbReference type="GO" id="GO:0006487">
    <property type="term" value="P:protein N-linked glycosylation"/>
    <property type="evidence" value="ECO:0007669"/>
    <property type="project" value="TreeGrafter"/>
</dbReference>
<dbReference type="GO" id="GO:0000026">
    <property type="term" value="F:alpha-1,2-mannosyltransferase activity"/>
    <property type="evidence" value="ECO:0007669"/>
    <property type="project" value="TreeGrafter"/>
</dbReference>
<evidence type="ECO:0000256" key="4">
    <source>
        <dbReference type="ARBA" id="ARBA00022679"/>
    </source>
</evidence>
<sequence>MTSELPKESAQDISTRRKIILSIILISTLIGFPLWCLTTTVHRAELPESKIYQLNEQLISSIHYEIPVYLDLPEPLKPMIYETQRLINDELKLKNLPIDWKIILKNEVGSDKDYKIILELNEETESMYISPFDDKIIKLMLSSNVITTNKVPDFITKVLIDHVFNSEIKMFQELNEPESVLKIPYSPNYHVTLSLLQGGLTPISWEIEKVDSLFMNYLKNLENYAKFSLDSQVEHYEPLSDKINLRFDNETGISYLKESDTSTFIDYSEWGLDQNTNLIPVINFIVYIPSIENSPILIENSESNSFIVPQWGGVTILNTSENKLTENDLIPVLEVMASQLFQLIGAPTEPKSPFIRSDILVRYQTLKNLQKSIENLLSLVKLAKQLPTISIPDSALTQVEISIDKIEEAIQSVNQGLYGLGSKLSGEAFVLSNKAFFQKDMHRKALLINTRKIFAFHHEQSPRTTLPHTTLPRSVQISLQSENHTGENATILSLCRNQDLYEIMRSVRRLEDRFNHKFHYDWVFLNNEPFSDEFKTKVGNLVSGEAKFGLIDKEHWSYPDFIDQDKAREERKKMSEKGIIYADLESYRHMCRFNSGFFYKHELMKPYKYYWRVEPDVKFYCDIDKDPFKYLRETGKTYGFTISIHEFHATIETLWDEVSNFLSLNKDAQHENSFIDFISDDKGKTYNLCHFWSNFEIADMDFWRSDIYESFFNYLDSKGGFFYERWGDAPIHSIAVALFLDKEKIHYFEDIGYNHGVYSMCPIDDDIWLSNKCNCNMNDDFTFRGYSCGQKYFEVTKKTKPPNWKQYADL</sequence>
<dbReference type="OrthoDB" id="28748at2759"/>
<dbReference type="GO" id="GO:0042765">
    <property type="term" value="C:GPI-anchor transamidase complex"/>
    <property type="evidence" value="ECO:0007669"/>
    <property type="project" value="InterPro"/>
</dbReference>
<dbReference type="PANTHER" id="PTHR31121">
    <property type="entry name" value="ALPHA-1,2 MANNOSYLTRANSFERASE KTR1"/>
    <property type="match status" value="1"/>
</dbReference>
<dbReference type="AlphaFoldDB" id="A0A1E4SUA7"/>
<keyword evidence="6" id="KW-1133">Transmembrane helix</keyword>
<name>A0A1E4SUA7_9ASCO</name>